<dbReference type="GO" id="GO:0003677">
    <property type="term" value="F:DNA binding"/>
    <property type="evidence" value="ECO:0007669"/>
    <property type="project" value="UniProtKB-KW"/>
</dbReference>
<gene>
    <name evidence="7" type="ORF">LWI29_034201</name>
</gene>
<dbReference type="CDD" id="cd10017">
    <property type="entry name" value="B3_DNA"/>
    <property type="match status" value="1"/>
</dbReference>
<dbReference type="SUPFAM" id="SSF101936">
    <property type="entry name" value="DNA-binding pseudobarrel domain"/>
    <property type="match status" value="1"/>
</dbReference>
<keyword evidence="2" id="KW-0805">Transcription regulation</keyword>
<evidence type="ECO:0000259" key="6">
    <source>
        <dbReference type="PROSITE" id="PS50863"/>
    </source>
</evidence>
<comment type="subcellular location">
    <subcellularLocation>
        <location evidence="1">Nucleus</location>
    </subcellularLocation>
</comment>
<keyword evidence="3" id="KW-0238">DNA-binding</keyword>
<dbReference type="PROSITE" id="PS50863">
    <property type="entry name" value="B3"/>
    <property type="match status" value="1"/>
</dbReference>
<proteinExistence type="predicted"/>
<organism evidence="7 8">
    <name type="scientific">Acer saccharum</name>
    <name type="common">Sugar maple</name>
    <dbReference type="NCBI Taxonomy" id="4024"/>
    <lineage>
        <taxon>Eukaryota</taxon>
        <taxon>Viridiplantae</taxon>
        <taxon>Streptophyta</taxon>
        <taxon>Embryophyta</taxon>
        <taxon>Tracheophyta</taxon>
        <taxon>Spermatophyta</taxon>
        <taxon>Magnoliopsida</taxon>
        <taxon>eudicotyledons</taxon>
        <taxon>Gunneridae</taxon>
        <taxon>Pentapetalae</taxon>
        <taxon>rosids</taxon>
        <taxon>malvids</taxon>
        <taxon>Sapindales</taxon>
        <taxon>Sapindaceae</taxon>
        <taxon>Hippocastanoideae</taxon>
        <taxon>Acereae</taxon>
        <taxon>Acer</taxon>
    </lineage>
</organism>
<dbReference type="Gene3D" id="2.40.330.10">
    <property type="entry name" value="DNA-binding pseudobarrel domain"/>
    <property type="match status" value="1"/>
</dbReference>
<dbReference type="InterPro" id="IPR003340">
    <property type="entry name" value="B3_DNA-bd"/>
</dbReference>
<accession>A0AA39TJY5</accession>
<comment type="caution">
    <text evidence="7">The sequence shown here is derived from an EMBL/GenBank/DDBJ whole genome shotgun (WGS) entry which is preliminary data.</text>
</comment>
<evidence type="ECO:0000256" key="3">
    <source>
        <dbReference type="ARBA" id="ARBA00023125"/>
    </source>
</evidence>
<dbReference type="AlphaFoldDB" id="A0AA39TJY5"/>
<sequence length="148" mass="17016">MALILIDKRLTRSDIVHNKLAVPTSALPYFIGILQERHYADLPVIDWTGQVRQFRIYARPAVYNKPVFTKGWPQFVREKGLREGDEVIFSFNQDGDGGLQYRILVLRRPQLFSLSGDPIIRDFNEPAFIVPDPAAPIYELDLFIQNSV</sequence>
<name>A0AA39TJY5_ACESA</name>
<evidence type="ECO:0000256" key="5">
    <source>
        <dbReference type="ARBA" id="ARBA00023242"/>
    </source>
</evidence>
<keyword evidence="8" id="KW-1185">Reference proteome</keyword>
<evidence type="ECO:0000256" key="2">
    <source>
        <dbReference type="ARBA" id="ARBA00023015"/>
    </source>
</evidence>
<dbReference type="GO" id="GO:0005634">
    <property type="term" value="C:nucleus"/>
    <property type="evidence" value="ECO:0007669"/>
    <property type="project" value="UniProtKB-SubCell"/>
</dbReference>
<keyword evidence="5" id="KW-0539">Nucleus</keyword>
<dbReference type="Proteomes" id="UP001168877">
    <property type="component" value="Unassembled WGS sequence"/>
</dbReference>
<keyword evidence="4" id="KW-0804">Transcription</keyword>
<protein>
    <recommendedName>
        <fullName evidence="6">TF-B3 domain-containing protein</fullName>
    </recommendedName>
</protein>
<evidence type="ECO:0000313" key="7">
    <source>
        <dbReference type="EMBL" id="KAK0606108.1"/>
    </source>
</evidence>
<feature type="domain" description="TF-B3" evidence="6">
    <location>
        <begin position="47"/>
        <end position="109"/>
    </location>
</feature>
<evidence type="ECO:0000256" key="1">
    <source>
        <dbReference type="ARBA" id="ARBA00004123"/>
    </source>
</evidence>
<reference evidence="7" key="1">
    <citation type="journal article" date="2022" name="Plant J.">
        <title>Strategies of tolerance reflected in two North American maple genomes.</title>
        <authorList>
            <person name="McEvoy S.L."/>
            <person name="Sezen U.U."/>
            <person name="Trouern-Trend A."/>
            <person name="McMahon S.M."/>
            <person name="Schaberg P.G."/>
            <person name="Yang J."/>
            <person name="Wegrzyn J.L."/>
            <person name="Swenson N.G."/>
        </authorList>
    </citation>
    <scope>NUCLEOTIDE SEQUENCE</scope>
    <source>
        <strain evidence="7">NS2018</strain>
    </source>
</reference>
<reference evidence="7" key="2">
    <citation type="submission" date="2023-06" db="EMBL/GenBank/DDBJ databases">
        <authorList>
            <person name="Swenson N.G."/>
            <person name="Wegrzyn J.L."/>
            <person name="Mcevoy S.L."/>
        </authorList>
    </citation>
    <scope>NUCLEOTIDE SEQUENCE</scope>
    <source>
        <strain evidence="7">NS2018</strain>
        <tissue evidence="7">Leaf</tissue>
    </source>
</reference>
<evidence type="ECO:0000256" key="4">
    <source>
        <dbReference type="ARBA" id="ARBA00023163"/>
    </source>
</evidence>
<dbReference type="InterPro" id="IPR015300">
    <property type="entry name" value="DNA-bd_pseudobarrel_sf"/>
</dbReference>
<dbReference type="EMBL" id="JAUESC010000002">
    <property type="protein sequence ID" value="KAK0606108.1"/>
    <property type="molecule type" value="Genomic_DNA"/>
</dbReference>
<evidence type="ECO:0000313" key="8">
    <source>
        <dbReference type="Proteomes" id="UP001168877"/>
    </source>
</evidence>